<evidence type="ECO:0008006" key="4">
    <source>
        <dbReference type="Google" id="ProtNLM"/>
    </source>
</evidence>
<dbReference type="Pfam" id="PF09935">
    <property type="entry name" value="DUF2167"/>
    <property type="match status" value="1"/>
</dbReference>
<dbReference type="PATRIC" id="fig|83552.4.peg.1684"/>
<dbReference type="EMBL" id="JSAM01000089">
    <property type="protein sequence ID" value="KIA77179.1"/>
    <property type="molecule type" value="Genomic_DNA"/>
</dbReference>
<protein>
    <recommendedName>
        <fullName evidence="4">DUF2167 domain-containing protein</fullName>
    </recommendedName>
</protein>
<dbReference type="AlphaFoldDB" id="A0A0C1EL57"/>
<dbReference type="RefSeq" id="WP_013925404.1">
    <property type="nucleotide sequence ID" value="NZ_BAWW01000001.1"/>
</dbReference>
<keyword evidence="1" id="KW-0472">Membrane</keyword>
<evidence type="ECO:0000256" key="1">
    <source>
        <dbReference type="SAM" id="Phobius"/>
    </source>
</evidence>
<comment type="caution">
    <text evidence="2">The sequence shown here is derived from an EMBL/GenBank/DDBJ whole genome shotgun (WGS) entry which is preliminary data.</text>
</comment>
<keyword evidence="1" id="KW-1133">Transmembrane helix</keyword>
<organism evidence="2 3">
    <name type="scientific">Parachlamydia acanthamoebae</name>
    <dbReference type="NCBI Taxonomy" id="83552"/>
    <lineage>
        <taxon>Bacteria</taxon>
        <taxon>Pseudomonadati</taxon>
        <taxon>Chlamydiota</taxon>
        <taxon>Chlamydiia</taxon>
        <taxon>Parachlamydiales</taxon>
        <taxon>Parachlamydiaceae</taxon>
        <taxon>Parachlamydia</taxon>
    </lineage>
</organism>
<dbReference type="Proteomes" id="UP000031307">
    <property type="component" value="Unassembled WGS sequence"/>
</dbReference>
<reference evidence="2 3" key="1">
    <citation type="journal article" date="2014" name="Mol. Biol. Evol.">
        <title>Massive expansion of Ubiquitination-related gene families within the Chlamydiae.</title>
        <authorList>
            <person name="Domman D."/>
            <person name="Collingro A."/>
            <person name="Lagkouvardos I."/>
            <person name="Gehre L."/>
            <person name="Weinmaier T."/>
            <person name="Rattei T."/>
            <person name="Subtil A."/>
            <person name="Horn M."/>
        </authorList>
    </citation>
    <scope>NUCLEOTIDE SEQUENCE [LARGE SCALE GENOMIC DNA]</scope>
    <source>
        <strain evidence="2 3">OEW1</strain>
    </source>
</reference>
<evidence type="ECO:0000313" key="3">
    <source>
        <dbReference type="Proteomes" id="UP000031307"/>
    </source>
</evidence>
<evidence type="ECO:0000313" key="2">
    <source>
        <dbReference type="EMBL" id="KIA77179.1"/>
    </source>
</evidence>
<accession>A0A0C1EL57</accession>
<gene>
    <name evidence="2" type="ORF">DB43_GT00200</name>
</gene>
<feature type="transmembrane region" description="Helical" evidence="1">
    <location>
        <begin position="302"/>
        <end position="322"/>
    </location>
</feature>
<dbReference type="InterPro" id="IPR018682">
    <property type="entry name" value="DUF2167_membr"/>
</dbReference>
<keyword evidence="1" id="KW-0812">Transmembrane</keyword>
<sequence length="335" mass="37274">MIRILITYFLMFIPFYLVSAEVNIVSANIECETNQEELLGNNAIENLRALTTVYAGLTADEKEDFLSELGLTEEVFKSLGAWSRLDWKTKGKHPLPLSNSTISIPSGYALVTGRDAVAVYTIEGEPANECLEAFVCESDNFDNSVVFQNIKTGYISIDDWKEINPKELLEGIIQNTEEDNKERRKRGSAELHVIGWIQEPTLDQHTNTVYWAIEADSGDDENLVNSVAIRLGREGYEKITWITSRSSYVPFGGHLDTMLRAHSFDPGYRYNDFRTGDKLAGYGIATLVAATVGGKVVKAGGIAVLLKKFGGLLFAGIAAVFYKFKNLFRRNKDAS</sequence>
<dbReference type="OMA" id="KLHWAKE"/>
<proteinExistence type="predicted"/>
<name>A0A0C1EL57_9BACT</name>